<sequence length="444" mass="49728">MKRIDNNRSASVEICCFVGIAACIGLAVAGSMPAPFAQGWIRFLQLVVPVVVLGFVCVLHRRWRESVSAQNRSVLLELADTKLALHKLQRNKALMQSIFHASQNMYYVFDEFCVCRNVITSREDLLELCHVAEPCGKKLNELFDADVAKVVQRSLLKSLDCKRLQVIEYRVEHEGKEYWLEGRALALPQNGCGARQVVWIARDITEEKRNREAVRLLSTQLALSEEQQRRKIAVELHDSLGQILAIVKMRLNLLRRCLRDGDELALLDASMEQLGSGIELTRTLVWELSPPTLYALGLVSAVEWLGEKYAGEHDIEFTVEDEMQCCIWDSDFKIMLFRIVRELMANVVKHADASACAIAFFSRMEGLVVTVHDNGKGFPEGTDRTGFRKGFGLLTIQESVRHLGGDVHYTSDGVGGYVRIFIPFKQTAPSLGEPIGAATGTFNG</sequence>
<dbReference type="Pfam" id="PF07730">
    <property type="entry name" value="HisKA_3"/>
    <property type="match status" value="1"/>
</dbReference>
<keyword evidence="3" id="KW-0902">Two-component regulatory system</keyword>
<evidence type="ECO:0000256" key="1">
    <source>
        <dbReference type="ARBA" id="ARBA00022679"/>
    </source>
</evidence>
<accession>A0A1B7XDH5</accession>
<proteinExistence type="predicted"/>
<dbReference type="SUPFAM" id="SSF55874">
    <property type="entry name" value="ATPase domain of HSP90 chaperone/DNA topoisomerase II/histidine kinase"/>
    <property type="match status" value="1"/>
</dbReference>
<keyword evidence="4" id="KW-0812">Transmembrane</keyword>
<dbReference type="Gene3D" id="1.20.5.1930">
    <property type="match status" value="1"/>
</dbReference>
<protein>
    <recommendedName>
        <fullName evidence="5">Histidine kinase domain-containing protein</fullName>
    </recommendedName>
</protein>
<dbReference type="Gene3D" id="3.30.450.20">
    <property type="entry name" value="PAS domain"/>
    <property type="match status" value="1"/>
</dbReference>
<evidence type="ECO:0000313" key="7">
    <source>
        <dbReference type="Proteomes" id="UP000091979"/>
    </source>
</evidence>
<dbReference type="CDD" id="cd16917">
    <property type="entry name" value="HATPase_UhpB-NarQ-NarX-like"/>
    <property type="match status" value="1"/>
</dbReference>
<dbReference type="AlphaFoldDB" id="A0A1B7XDH5"/>
<evidence type="ECO:0000256" key="4">
    <source>
        <dbReference type="SAM" id="Phobius"/>
    </source>
</evidence>
<dbReference type="InterPro" id="IPR036890">
    <property type="entry name" value="HATPase_C_sf"/>
</dbReference>
<dbReference type="EMBL" id="JXMS01000011">
    <property type="protein sequence ID" value="OBQ52096.1"/>
    <property type="molecule type" value="Genomic_DNA"/>
</dbReference>
<dbReference type="Pfam" id="PF08448">
    <property type="entry name" value="PAS_4"/>
    <property type="match status" value="1"/>
</dbReference>
<gene>
    <name evidence="6" type="ORF">SP90_07885</name>
</gene>
<dbReference type="PANTHER" id="PTHR24421:SF58">
    <property type="entry name" value="SIGNAL TRANSDUCTION HISTIDINE-PROTEIN KINASE_PHOSPHATASE UHPB"/>
    <property type="match status" value="1"/>
</dbReference>
<dbReference type="Pfam" id="PF02518">
    <property type="entry name" value="HATPase_c"/>
    <property type="match status" value="1"/>
</dbReference>
<keyword evidence="4" id="KW-0472">Membrane</keyword>
<dbReference type="PROSITE" id="PS50109">
    <property type="entry name" value="HIS_KIN"/>
    <property type="match status" value="1"/>
</dbReference>
<dbReference type="RefSeq" id="WP_066854314.1">
    <property type="nucleotide sequence ID" value="NZ_JXMS01000011.1"/>
</dbReference>
<dbReference type="InterPro" id="IPR011712">
    <property type="entry name" value="Sig_transdc_His_kin_sub3_dim/P"/>
</dbReference>
<dbReference type="SMART" id="SM00387">
    <property type="entry name" value="HATPase_c"/>
    <property type="match status" value="1"/>
</dbReference>
<keyword evidence="4" id="KW-1133">Transmembrane helix</keyword>
<dbReference type="Proteomes" id="UP000091979">
    <property type="component" value="Unassembled WGS sequence"/>
</dbReference>
<feature type="domain" description="Histidine kinase" evidence="5">
    <location>
        <begin position="336"/>
        <end position="426"/>
    </location>
</feature>
<feature type="transmembrane region" description="Helical" evidence="4">
    <location>
        <begin position="40"/>
        <end position="59"/>
    </location>
</feature>
<dbReference type="PATRIC" id="fig|1560234.3.peg.394"/>
<keyword evidence="1" id="KW-0808">Transferase</keyword>
<dbReference type="OrthoDB" id="6231at2"/>
<dbReference type="InterPro" id="IPR000014">
    <property type="entry name" value="PAS"/>
</dbReference>
<dbReference type="STRING" id="1560234.SP90_07885"/>
<comment type="caution">
    <text evidence="6">The sequence shown here is derived from an EMBL/GenBank/DDBJ whole genome shotgun (WGS) entry which is preliminary data.</text>
</comment>
<evidence type="ECO:0000256" key="3">
    <source>
        <dbReference type="ARBA" id="ARBA00023012"/>
    </source>
</evidence>
<dbReference type="InterPro" id="IPR035965">
    <property type="entry name" value="PAS-like_dom_sf"/>
</dbReference>
<evidence type="ECO:0000256" key="2">
    <source>
        <dbReference type="ARBA" id="ARBA00022777"/>
    </source>
</evidence>
<dbReference type="NCBIfam" id="TIGR00229">
    <property type="entry name" value="sensory_box"/>
    <property type="match status" value="1"/>
</dbReference>
<evidence type="ECO:0000313" key="6">
    <source>
        <dbReference type="EMBL" id="OBQ52096.1"/>
    </source>
</evidence>
<dbReference type="GO" id="GO:0046983">
    <property type="term" value="F:protein dimerization activity"/>
    <property type="evidence" value="ECO:0007669"/>
    <property type="project" value="InterPro"/>
</dbReference>
<feature type="transmembrane region" description="Helical" evidence="4">
    <location>
        <begin position="12"/>
        <end position="34"/>
    </location>
</feature>
<name>A0A1B7XDH5_9BACT</name>
<organism evidence="6 7">
    <name type="scientific">Halodesulfovibrio spirochaetisodalis</name>
    <dbReference type="NCBI Taxonomy" id="1560234"/>
    <lineage>
        <taxon>Bacteria</taxon>
        <taxon>Pseudomonadati</taxon>
        <taxon>Thermodesulfobacteriota</taxon>
        <taxon>Desulfovibrionia</taxon>
        <taxon>Desulfovibrionales</taxon>
        <taxon>Desulfovibrionaceae</taxon>
        <taxon>Halodesulfovibrio</taxon>
    </lineage>
</organism>
<dbReference type="GO" id="GO:0000155">
    <property type="term" value="F:phosphorelay sensor kinase activity"/>
    <property type="evidence" value="ECO:0007669"/>
    <property type="project" value="InterPro"/>
</dbReference>
<dbReference type="InterPro" id="IPR003594">
    <property type="entry name" value="HATPase_dom"/>
</dbReference>
<dbReference type="Gene3D" id="3.30.565.10">
    <property type="entry name" value="Histidine kinase-like ATPase, C-terminal domain"/>
    <property type="match status" value="1"/>
</dbReference>
<dbReference type="SUPFAM" id="SSF55785">
    <property type="entry name" value="PYP-like sensor domain (PAS domain)"/>
    <property type="match status" value="1"/>
</dbReference>
<dbReference type="CDD" id="cd00130">
    <property type="entry name" value="PAS"/>
    <property type="match status" value="1"/>
</dbReference>
<keyword evidence="2" id="KW-0418">Kinase</keyword>
<keyword evidence="7" id="KW-1185">Reference proteome</keyword>
<dbReference type="InterPro" id="IPR050482">
    <property type="entry name" value="Sensor_HK_TwoCompSys"/>
</dbReference>
<dbReference type="InterPro" id="IPR013656">
    <property type="entry name" value="PAS_4"/>
</dbReference>
<reference evidence="6 7" key="1">
    <citation type="submission" date="2015-01" db="EMBL/GenBank/DDBJ databases">
        <title>Desulfovibrio sp. JC271 draft genome sequence.</title>
        <authorList>
            <person name="Shivani Y."/>
            <person name="Subhash Y."/>
            <person name="Sasikala C."/>
            <person name="Ramana C.V."/>
        </authorList>
    </citation>
    <scope>NUCLEOTIDE SEQUENCE [LARGE SCALE GENOMIC DNA]</scope>
    <source>
        <strain evidence="6 7">JC271</strain>
    </source>
</reference>
<dbReference type="InterPro" id="IPR005467">
    <property type="entry name" value="His_kinase_dom"/>
</dbReference>
<dbReference type="PANTHER" id="PTHR24421">
    <property type="entry name" value="NITRATE/NITRITE SENSOR PROTEIN NARX-RELATED"/>
    <property type="match status" value="1"/>
</dbReference>
<evidence type="ECO:0000259" key="5">
    <source>
        <dbReference type="PROSITE" id="PS50109"/>
    </source>
</evidence>
<dbReference type="GO" id="GO:0016020">
    <property type="term" value="C:membrane"/>
    <property type="evidence" value="ECO:0007669"/>
    <property type="project" value="InterPro"/>
</dbReference>